<dbReference type="PANTHER" id="PTHR30126">
    <property type="entry name" value="HTH-TYPE TRANSCRIPTIONAL REGULATOR"/>
    <property type="match status" value="1"/>
</dbReference>
<accession>A0ABV6UB95</accession>
<dbReference type="Gene3D" id="1.10.10.10">
    <property type="entry name" value="Winged helix-like DNA-binding domain superfamily/Winged helix DNA-binding domain"/>
    <property type="match status" value="1"/>
</dbReference>
<reference evidence="6 7" key="1">
    <citation type="submission" date="2024-09" db="EMBL/GenBank/DDBJ databases">
        <authorList>
            <person name="Sun Q."/>
            <person name="Mori K."/>
        </authorList>
    </citation>
    <scope>NUCLEOTIDE SEQUENCE [LARGE SCALE GENOMIC DNA]</scope>
    <source>
        <strain evidence="6 7">TBRC 1851</strain>
    </source>
</reference>
<dbReference type="SUPFAM" id="SSF53850">
    <property type="entry name" value="Periplasmic binding protein-like II"/>
    <property type="match status" value="1"/>
</dbReference>
<dbReference type="RefSeq" id="WP_394303484.1">
    <property type="nucleotide sequence ID" value="NZ_JBHMQT010000055.1"/>
</dbReference>
<keyword evidence="4" id="KW-0804">Transcription</keyword>
<sequence>MTTYDLALYQLRTYREVARLGSFTKAARSLGYAQSSVTSHIRTIETQVGTQLVRRLPHGVRLTAAGEIFHEYVSRIFGVLDEMSGALDPSGEKKGRVVVGASSLLMEQRVGALIRECRYRHPKLDVSPRQMVIGDLIDAVRNGEVDLALIHSESWARPPESSGVVVESLQPIEVVPVGSTALAQAEDKERALRNVRVLAIDPACPSHQDLALELRERYGMEPTVIECGSVGSARELVRSGYGIALLPAGSMHGEGSDSGLAVLDWFPRMRLAVWALWAGTELTAPRVRVVCELAARLTGETATV</sequence>
<evidence type="ECO:0000313" key="7">
    <source>
        <dbReference type="Proteomes" id="UP001589870"/>
    </source>
</evidence>
<dbReference type="EMBL" id="JBHMQT010000055">
    <property type="protein sequence ID" value="MFC0865464.1"/>
    <property type="molecule type" value="Genomic_DNA"/>
</dbReference>
<name>A0ABV6UB95_9ACTN</name>
<evidence type="ECO:0000313" key="6">
    <source>
        <dbReference type="EMBL" id="MFC0865464.1"/>
    </source>
</evidence>
<comment type="similarity">
    <text evidence="1">Belongs to the LysR transcriptional regulatory family.</text>
</comment>
<evidence type="ECO:0000256" key="1">
    <source>
        <dbReference type="ARBA" id="ARBA00009437"/>
    </source>
</evidence>
<evidence type="ECO:0000256" key="3">
    <source>
        <dbReference type="ARBA" id="ARBA00023125"/>
    </source>
</evidence>
<protein>
    <submittedName>
        <fullName evidence="6">LysR family transcriptional regulator</fullName>
    </submittedName>
</protein>
<keyword evidence="2" id="KW-0805">Transcription regulation</keyword>
<evidence type="ECO:0000259" key="5">
    <source>
        <dbReference type="PROSITE" id="PS50931"/>
    </source>
</evidence>
<evidence type="ECO:0000256" key="2">
    <source>
        <dbReference type="ARBA" id="ARBA00023015"/>
    </source>
</evidence>
<dbReference type="PANTHER" id="PTHR30126:SF39">
    <property type="entry name" value="HTH-TYPE TRANSCRIPTIONAL REGULATOR CYSL"/>
    <property type="match status" value="1"/>
</dbReference>
<dbReference type="SUPFAM" id="SSF46785">
    <property type="entry name" value="Winged helix' DNA-binding domain"/>
    <property type="match status" value="1"/>
</dbReference>
<proteinExistence type="inferred from homology"/>
<dbReference type="InterPro" id="IPR036390">
    <property type="entry name" value="WH_DNA-bd_sf"/>
</dbReference>
<gene>
    <name evidence="6" type="ORF">ACFHYQ_24530</name>
</gene>
<keyword evidence="7" id="KW-1185">Reference proteome</keyword>
<dbReference type="CDD" id="cd05466">
    <property type="entry name" value="PBP2_LTTR_substrate"/>
    <property type="match status" value="1"/>
</dbReference>
<dbReference type="InterPro" id="IPR000847">
    <property type="entry name" value="LysR_HTH_N"/>
</dbReference>
<organism evidence="6 7">
    <name type="scientific">Sphaerimonospora cavernae</name>
    <dbReference type="NCBI Taxonomy" id="1740611"/>
    <lineage>
        <taxon>Bacteria</taxon>
        <taxon>Bacillati</taxon>
        <taxon>Actinomycetota</taxon>
        <taxon>Actinomycetes</taxon>
        <taxon>Streptosporangiales</taxon>
        <taxon>Streptosporangiaceae</taxon>
        <taxon>Sphaerimonospora</taxon>
    </lineage>
</organism>
<dbReference type="Proteomes" id="UP001589870">
    <property type="component" value="Unassembled WGS sequence"/>
</dbReference>
<dbReference type="Pfam" id="PF00126">
    <property type="entry name" value="HTH_1"/>
    <property type="match status" value="1"/>
</dbReference>
<dbReference type="PRINTS" id="PR00039">
    <property type="entry name" value="HTHLYSR"/>
</dbReference>
<evidence type="ECO:0000256" key="4">
    <source>
        <dbReference type="ARBA" id="ARBA00023163"/>
    </source>
</evidence>
<feature type="domain" description="HTH lysR-type" evidence="5">
    <location>
        <begin position="6"/>
        <end position="63"/>
    </location>
</feature>
<comment type="caution">
    <text evidence="6">The sequence shown here is derived from an EMBL/GenBank/DDBJ whole genome shotgun (WGS) entry which is preliminary data.</text>
</comment>
<dbReference type="PROSITE" id="PS50931">
    <property type="entry name" value="HTH_LYSR"/>
    <property type="match status" value="1"/>
</dbReference>
<dbReference type="Gene3D" id="3.40.190.10">
    <property type="entry name" value="Periplasmic binding protein-like II"/>
    <property type="match status" value="2"/>
</dbReference>
<dbReference type="InterPro" id="IPR036388">
    <property type="entry name" value="WH-like_DNA-bd_sf"/>
</dbReference>
<keyword evidence="3" id="KW-0238">DNA-binding</keyword>
<dbReference type="Pfam" id="PF03466">
    <property type="entry name" value="LysR_substrate"/>
    <property type="match status" value="1"/>
</dbReference>
<dbReference type="InterPro" id="IPR005119">
    <property type="entry name" value="LysR_subst-bd"/>
</dbReference>